<evidence type="ECO:0000313" key="3">
    <source>
        <dbReference type="EMBL" id="MDT0402692.1"/>
    </source>
</evidence>
<feature type="domain" description="GmrSD restriction endonucleases N-terminal" evidence="2">
    <location>
        <begin position="63"/>
        <end position="210"/>
    </location>
</feature>
<name>A0ABU2QDZ8_9ACTN</name>
<dbReference type="Pfam" id="PF03235">
    <property type="entry name" value="GmrSD_N"/>
    <property type="match status" value="1"/>
</dbReference>
<dbReference type="Proteomes" id="UP001180503">
    <property type="component" value="Unassembled WGS sequence"/>
</dbReference>
<accession>A0ABU2QDZ8</accession>
<feature type="compositionally biased region" description="Pro residues" evidence="1">
    <location>
        <begin position="7"/>
        <end position="18"/>
    </location>
</feature>
<dbReference type="PANTHER" id="PTHR39639:SF1">
    <property type="entry name" value="DUF262 DOMAIN-CONTAINING PROTEIN"/>
    <property type="match status" value="1"/>
</dbReference>
<protein>
    <submittedName>
        <fullName evidence="3">DUF262 domain-containing protein</fullName>
    </submittedName>
</protein>
<gene>
    <name evidence="3" type="ORF">RM528_12585</name>
</gene>
<dbReference type="InterPro" id="IPR004919">
    <property type="entry name" value="GmrSD_N"/>
</dbReference>
<evidence type="ECO:0000313" key="4">
    <source>
        <dbReference type="Proteomes" id="UP001180503"/>
    </source>
</evidence>
<organism evidence="3 4">
    <name type="scientific">Streptomyces edwardsiae</name>
    <dbReference type="NCBI Taxonomy" id="3075527"/>
    <lineage>
        <taxon>Bacteria</taxon>
        <taxon>Bacillati</taxon>
        <taxon>Actinomycetota</taxon>
        <taxon>Actinomycetes</taxon>
        <taxon>Kitasatosporales</taxon>
        <taxon>Streptomycetaceae</taxon>
        <taxon>Streptomyces</taxon>
    </lineage>
</organism>
<proteinExistence type="predicted"/>
<reference evidence="4" key="1">
    <citation type="submission" date="2023-07" db="EMBL/GenBank/DDBJ databases">
        <title>30 novel species of actinomycetes from the DSMZ collection.</title>
        <authorList>
            <person name="Nouioui I."/>
        </authorList>
    </citation>
    <scope>NUCLEOTIDE SEQUENCE [LARGE SCALE GENOMIC DNA]</scope>
    <source>
        <strain evidence="4">DSM 41635</strain>
    </source>
</reference>
<dbReference type="PANTHER" id="PTHR39639">
    <property type="entry name" value="CHROMOSOME 16, WHOLE GENOME SHOTGUN SEQUENCE"/>
    <property type="match status" value="1"/>
</dbReference>
<dbReference type="EMBL" id="JAVRFB010000008">
    <property type="protein sequence ID" value="MDT0402692.1"/>
    <property type="molecule type" value="Genomic_DNA"/>
</dbReference>
<evidence type="ECO:0000256" key="1">
    <source>
        <dbReference type="SAM" id="MobiDB-lite"/>
    </source>
</evidence>
<evidence type="ECO:0000259" key="2">
    <source>
        <dbReference type="Pfam" id="PF03235"/>
    </source>
</evidence>
<comment type="caution">
    <text evidence="3">The sequence shown here is derived from an EMBL/GenBank/DDBJ whole genome shotgun (WGS) entry which is preliminary data.</text>
</comment>
<dbReference type="RefSeq" id="WP_311710001.1">
    <property type="nucleotide sequence ID" value="NZ_JAVRFB010000008.1"/>
</dbReference>
<sequence>MVDSASAPPPEPQGPPEPAVEFTDTGASTGIEAEDIGEAGRMPFDPELIDVTPRSPTIDLVLQRLKRGLIDLQPDFQRRSGIWNDTRQSRLIESLLLRIALPTLYVAEEPDESWSVVDGVQRLTSIVRFVKPEAAGLKPLRLQNLEYLTQYDDAGFEDLPGRMQTRILETELSVLLIRKGTPEEARFNIFVRINTGGLPLSQQELRHALIPGRARTFLAELAESEEFLEATAYSVSPSRMAERELCLRFLAFWMTPPERYVTQDFDGFLRRTMHAINALSDTELSTLRRRFRVAMVGCDLLFGDQAFRKQFRGITRRYPINKALFEVQAVTVARCAPHDLPTLLDRTGTLEARFKELMDDPAFYDAISSGTGDADKVNYRFQSMKDLFHEVLHA</sequence>
<feature type="region of interest" description="Disordered" evidence="1">
    <location>
        <begin position="1"/>
        <end position="30"/>
    </location>
</feature>